<evidence type="ECO:0000259" key="3">
    <source>
        <dbReference type="Pfam" id="PF07589"/>
    </source>
</evidence>
<feature type="domain" description="Ice-binding protein C-terminal" evidence="3">
    <location>
        <begin position="182"/>
        <end position="206"/>
    </location>
</feature>
<dbReference type="InterPro" id="IPR013424">
    <property type="entry name" value="Ice-binding_C"/>
</dbReference>
<dbReference type="Pfam" id="PF07589">
    <property type="entry name" value="PEP-CTERM"/>
    <property type="match status" value="1"/>
</dbReference>
<feature type="transmembrane region" description="Helical" evidence="1">
    <location>
        <begin position="186"/>
        <end position="203"/>
    </location>
</feature>
<feature type="signal peptide" evidence="2">
    <location>
        <begin position="1"/>
        <end position="25"/>
    </location>
</feature>
<reference evidence="4 5" key="1">
    <citation type="submission" date="2022-08" db="EMBL/GenBank/DDBJ databases">
        <title>Reclassification of Massilia species as members of the genera Telluria, Duganella, Pseudoduganella, Mokoshia gen. nov. and Zemynaea gen. nov. using orthogonal and non-orthogonal genome-based approaches.</title>
        <authorList>
            <person name="Bowman J.P."/>
        </authorList>
    </citation>
    <scope>NUCLEOTIDE SEQUENCE [LARGE SCALE GENOMIC DNA]</scope>
    <source>
        <strain evidence="4 5">LMG 28164</strain>
    </source>
</reference>
<evidence type="ECO:0000313" key="4">
    <source>
        <dbReference type="EMBL" id="MCS0588458.1"/>
    </source>
</evidence>
<keyword evidence="1" id="KW-1133">Transmembrane helix</keyword>
<keyword evidence="2" id="KW-0732">Signal</keyword>
<sequence length="207" mass="20991">MRTKFSLSKIVAAAALLGAAAAAQADIVVYTSQADFLAAVQGAGVDSYDDLTVMQYGEVLNRSAGGYTYDVYSATGLWGAGGEGGDYWLSNNTAIAPIVFSNFSGGVSAFGGNFFTSDVLGQYTTGNLIVTAIDGGALSYGLGGAATTDFLGFVSTSPLAAVTIATDGGQGYWPTANNVVLAVPEPATYGMLLAGLGFIGVMARRRG</sequence>
<protein>
    <submittedName>
        <fullName evidence="4">PEP-CTERM sorting domain-containing protein</fullName>
    </submittedName>
</protein>
<dbReference type="Proteomes" id="UP001205560">
    <property type="component" value="Unassembled WGS sequence"/>
</dbReference>
<dbReference type="NCBIfam" id="TIGR02595">
    <property type="entry name" value="PEP_CTERM"/>
    <property type="match status" value="1"/>
</dbReference>
<proteinExistence type="predicted"/>
<evidence type="ECO:0000313" key="5">
    <source>
        <dbReference type="Proteomes" id="UP001205560"/>
    </source>
</evidence>
<comment type="caution">
    <text evidence="4">The sequence shown here is derived from an EMBL/GenBank/DDBJ whole genome shotgun (WGS) entry which is preliminary data.</text>
</comment>
<dbReference type="EMBL" id="JANUGX010000003">
    <property type="protein sequence ID" value="MCS0588458.1"/>
    <property type="molecule type" value="Genomic_DNA"/>
</dbReference>
<dbReference type="RefSeq" id="WP_258844219.1">
    <property type="nucleotide sequence ID" value="NZ_JANUGX010000003.1"/>
</dbReference>
<keyword evidence="1" id="KW-0472">Membrane</keyword>
<evidence type="ECO:0000256" key="1">
    <source>
        <dbReference type="SAM" id="Phobius"/>
    </source>
</evidence>
<feature type="chain" id="PRO_5045287731" evidence="2">
    <location>
        <begin position="26"/>
        <end position="207"/>
    </location>
</feature>
<keyword evidence="5" id="KW-1185">Reference proteome</keyword>
<evidence type="ECO:0000256" key="2">
    <source>
        <dbReference type="SAM" id="SignalP"/>
    </source>
</evidence>
<gene>
    <name evidence="4" type="ORF">NX782_04500</name>
</gene>
<name>A0ABT2A2Q6_9BURK</name>
<accession>A0ABT2A2Q6</accession>
<organism evidence="4 5">
    <name type="scientific">Massilia norwichensis</name>
    <dbReference type="NCBI Taxonomy" id="1442366"/>
    <lineage>
        <taxon>Bacteria</taxon>
        <taxon>Pseudomonadati</taxon>
        <taxon>Pseudomonadota</taxon>
        <taxon>Betaproteobacteria</taxon>
        <taxon>Burkholderiales</taxon>
        <taxon>Oxalobacteraceae</taxon>
        <taxon>Telluria group</taxon>
        <taxon>Massilia</taxon>
    </lineage>
</organism>
<keyword evidence="1" id="KW-0812">Transmembrane</keyword>